<keyword evidence="2" id="KW-1185">Reference proteome</keyword>
<evidence type="ECO:0000313" key="2">
    <source>
        <dbReference type="Proteomes" id="UP000034786"/>
    </source>
</evidence>
<name>A0A0M2GCD4_9ACTN</name>
<dbReference type="EMBL" id="JYJH01000056">
    <property type="protein sequence ID" value="KJK34171.1"/>
    <property type="molecule type" value="Genomic_DNA"/>
</dbReference>
<dbReference type="AlphaFoldDB" id="A0A0M2GCD4"/>
<proteinExistence type="predicted"/>
<organism evidence="1 2">
    <name type="scientific">Streptomyces variegatus</name>
    <dbReference type="NCBI Taxonomy" id="284040"/>
    <lineage>
        <taxon>Bacteria</taxon>
        <taxon>Bacillati</taxon>
        <taxon>Actinomycetota</taxon>
        <taxon>Actinomycetes</taxon>
        <taxon>Kitasatosporales</taxon>
        <taxon>Streptomycetaceae</taxon>
        <taxon>Streptomyces</taxon>
    </lineage>
</organism>
<dbReference type="Proteomes" id="UP000034786">
    <property type="component" value="Unassembled WGS sequence"/>
</dbReference>
<comment type="caution">
    <text evidence="1">The sequence shown here is derived from an EMBL/GenBank/DDBJ whole genome shotgun (WGS) entry which is preliminary data.</text>
</comment>
<gene>
    <name evidence="1" type="ORF">UK15_37185</name>
</gene>
<sequence length="71" mass="8056">MMDAHVMSVSLTCGSRSWSRQCRRALMIHESDLSTTQRRGSTMKPDVFGDRRTVLIVTSRRVFAQVTRAPS</sequence>
<reference evidence="2" key="1">
    <citation type="submission" date="2015-02" db="EMBL/GenBank/DDBJ databases">
        <authorList>
            <person name="Ju K.-S."/>
            <person name="Doroghazi J.R."/>
            <person name="Metcalf W."/>
        </authorList>
    </citation>
    <scope>NUCLEOTIDE SEQUENCE [LARGE SCALE GENOMIC DNA]</scope>
    <source>
        <strain evidence="2">NRRL B-16380</strain>
    </source>
</reference>
<evidence type="ECO:0000313" key="1">
    <source>
        <dbReference type="EMBL" id="KJK34171.1"/>
    </source>
</evidence>
<accession>A0A0M2GCD4</accession>
<protein>
    <submittedName>
        <fullName evidence="1">Uncharacterized protein</fullName>
    </submittedName>
</protein>